<organism evidence="1 2">
    <name type="scientific">Dendrothele bispora (strain CBS 962.96)</name>
    <dbReference type="NCBI Taxonomy" id="1314807"/>
    <lineage>
        <taxon>Eukaryota</taxon>
        <taxon>Fungi</taxon>
        <taxon>Dikarya</taxon>
        <taxon>Basidiomycota</taxon>
        <taxon>Agaricomycotina</taxon>
        <taxon>Agaricomycetes</taxon>
        <taxon>Agaricomycetidae</taxon>
        <taxon>Agaricales</taxon>
        <taxon>Agaricales incertae sedis</taxon>
        <taxon>Dendrothele</taxon>
    </lineage>
</organism>
<protein>
    <submittedName>
        <fullName evidence="1">Uncharacterized protein</fullName>
    </submittedName>
</protein>
<dbReference type="EMBL" id="ML179654">
    <property type="protein sequence ID" value="THU83575.1"/>
    <property type="molecule type" value="Genomic_DNA"/>
</dbReference>
<gene>
    <name evidence="1" type="ORF">K435DRAFT_807410</name>
</gene>
<dbReference type="AlphaFoldDB" id="A0A4V4HCJ9"/>
<dbReference type="Proteomes" id="UP000297245">
    <property type="component" value="Unassembled WGS sequence"/>
</dbReference>
<sequence>MTVSWLLTSPPVYPTVQRSVSNSEIVFVAAYAPLLNASVSLRGIQLSIINYYDIACVQHASNLISFGLFMNGQVIKSTSYGVRQMFSLNCGDEHIPSMLASKTGTLFQDVSSKQTNIIIIKKAAVGEVLVAESLESITGFEYTYFFESFWPWNPDVRRQDHPAATCHAPSRWFLANSYKLNNKDSKMNSEENHKPRKTIVGGVGIGHRFACQLRRGGNGGSWVVDSRVLKTYLENQIWQSMEHWVGVMVGKKGGKQQRALMKDMNVMGVVEGRVGCTDDVIKERYLEME</sequence>
<name>A0A4V4HCJ9_DENBC</name>
<reference evidence="1 2" key="1">
    <citation type="journal article" date="2019" name="Nat. Ecol. Evol.">
        <title>Megaphylogeny resolves global patterns of mushroom evolution.</title>
        <authorList>
            <person name="Varga T."/>
            <person name="Krizsan K."/>
            <person name="Foldi C."/>
            <person name="Dima B."/>
            <person name="Sanchez-Garcia M."/>
            <person name="Sanchez-Ramirez S."/>
            <person name="Szollosi G.J."/>
            <person name="Szarkandi J.G."/>
            <person name="Papp V."/>
            <person name="Albert L."/>
            <person name="Andreopoulos W."/>
            <person name="Angelini C."/>
            <person name="Antonin V."/>
            <person name="Barry K.W."/>
            <person name="Bougher N.L."/>
            <person name="Buchanan P."/>
            <person name="Buyck B."/>
            <person name="Bense V."/>
            <person name="Catcheside P."/>
            <person name="Chovatia M."/>
            <person name="Cooper J."/>
            <person name="Damon W."/>
            <person name="Desjardin D."/>
            <person name="Finy P."/>
            <person name="Geml J."/>
            <person name="Haridas S."/>
            <person name="Hughes K."/>
            <person name="Justo A."/>
            <person name="Karasinski D."/>
            <person name="Kautmanova I."/>
            <person name="Kiss B."/>
            <person name="Kocsube S."/>
            <person name="Kotiranta H."/>
            <person name="LaButti K.M."/>
            <person name="Lechner B.E."/>
            <person name="Liimatainen K."/>
            <person name="Lipzen A."/>
            <person name="Lukacs Z."/>
            <person name="Mihaltcheva S."/>
            <person name="Morgado L.N."/>
            <person name="Niskanen T."/>
            <person name="Noordeloos M.E."/>
            <person name="Ohm R.A."/>
            <person name="Ortiz-Santana B."/>
            <person name="Ovrebo C."/>
            <person name="Racz N."/>
            <person name="Riley R."/>
            <person name="Savchenko A."/>
            <person name="Shiryaev A."/>
            <person name="Soop K."/>
            <person name="Spirin V."/>
            <person name="Szebenyi C."/>
            <person name="Tomsovsky M."/>
            <person name="Tulloss R.E."/>
            <person name="Uehling J."/>
            <person name="Grigoriev I.V."/>
            <person name="Vagvolgyi C."/>
            <person name="Papp T."/>
            <person name="Martin F.M."/>
            <person name="Miettinen O."/>
            <person name="Hibbett D.S."/>
            <person name="Nagy L.G."/>
        </authorList>
    </citation>
    <scope>NUCLEOTIDE SEQUENCE [LARGE SCALE GENOMIC DNA]</scope>
    <source>
        <strain evidence="1 2">CBS 962.96</strain>
    </source>
</reference>
<keyword evidence="2" id="KW-1185">Reference proteome</keyword>
<accession>A0A4V4HCJ9</accession>
<evidence type="ECO:0000313" key="1">
    <source>
        <dbReference type="EMBL" id="THU83575.1"/>
    </source>
</evidence>
<proteinExistence type="predicted"/>
<evidence type="ECO:0000313" key="2">
    <source>
        <dbReference type="Proteomes" id="UP000297245"/>
    </source>
</evidence>